<dbReference type="EMBL" id="LT629745">
    <property type="protein sequence ID" value="SDS12445.1"/>
    <property type="molecule type" value="Genomic_DNA"/>
</dbReference>
<feature type="transmembrane region" description="Helical" evidence="6">
    <location>
        <begin position="77"/>
        <end position="94"/>
    </location>
</feature>
<dbReference type="InterPro" id="IPR037185">
    <property type="entry name" value="EmrE-like"/>
</dbReference>
<gene>
    <name evidence="8" type="ORF">SAMN04488552_2175</name>
</gene>
<dbReference type="InterPro" id="IPR050638">
    <property type="entry name" value="AA-Vitamin_Transporters"/>
</dbReference>
<feature type="transmembrane region" description="Helical" evidence="6">
    <location>
        <begin position="160"/>
        <end position="177"/>
    </location>
</feature>
<evidence type="ECO:0000313" key="8">
    <source>
        <dbReference type="EMBL" id="SDS12445.1"/>
    </source>
</evidence>
<feature type="transmembrane region" description="Helical" evidence="6">
    <location>
        <begin position="273"/>
        <end position="291"/>
    </location>
</feature>
<protein>
    <submittedName>
        <fullName evidence="8">Permease of the drug/metabolite transporter (DMT) superfamily</fullName>
    </submittedName>
</protein>
<evidence type="ECO:0000256" key="4">
    <source>
        <dbReference type="ARBA" id="ARBA00022989"/>
    </source>
</evidence>
<evidence type="ECO:0000313" key="9">
    <source>
        <dbReference type="Proteomes" id="UP000198858"/>
    </source>
</evidence>
<keyword evidence="3 6" id="KW-0812">Transmembrane</keyword>
<accession>A0A1H1PMX6</accession>
<proteinExistence type="inferred from homology"/>
<dbReference type="STRING" id="1250231.SAMN04488552_2175"/>
<keyword evidence="5 6" id="KW-0472">Membrane</keyword>
<dbReference type="Gene3D" id="1.10.3730.20">
    <property type="match status" value="1"/>
</dbReference>
<evidence type="ECO:0000256" key="2">
    <source>
        <dbReference type="ARBA" id="ARBA00007362"/>
    </source>
</evidence>
<feature type="transmembrane region" description="Helical" evidence="6">
    <location>
        <begin position="40"/>
        <end position="57"/>
    </location>
</feature>
<dbReference type="PANTHER" id="PTHR32322:SF2">
    <property type="entry name" value="EAMA DOMAIN-CONTAINING PROTEIN"/>
    <property type="match status" value="1"/>
</dbReference>
<comment type="similarity">
    <text evidence="2">Belongs to the EamA transporter family.</text>
</comment>
<feature type="transmembrane region" description="Helical" evidence="6">
    <location>
        <begin position="100"/>
        <end position="119"/>
    </location>
</feature>
<evidence type="ECO:0000259" key="7">
    <source>
        <dbReference type="Pfam" id="PF00892"/>
    </source>
</evidence>
<dbReference type="InterPro" id="IPR000620">
    <property type="entry name" value="EamA_dom"/>
</dbReference>
<evidence type="ECO:0000256" key="5">
    <source>
        <dbReference type="ARBA" id="ARBA00023136"/>
    </source>
</evidence>
<feature type="transmembrane region" description="Helical" evidence="6">
    <location>
        <begin position="245"/>
        <end position="267"/>
    </location>
</feature>
<feature type="transmembrane region" description="Helical" evidence="6">
    <location>
        <begin position="131"/>
        <end position="148"/>
    </location>
</feature>
<dbReference type="SUPFAM" id="SSF103481">
    <property type="entry name" value="Multidrug resistance efflux transporter EmrE"/>
    <property type="match status" value="2"/>
</dbReference>
<feature type="domain" description="EamA" evidence="7">
    <location>
        <begin position="7"/>
        <end position="144"/>
    </location>
</feature>
<dbReference type="GO" id="GO:0016020">
    <property type="term" value="C:membrane"/>
    <property type="evidence" value="ECO:0007669"/>
    <property type="project" value="UniProtKB-SubCell"/>
</dbReference>
<evidence type="ECO:0000256" key="1">
    <source>
        <dbReference type="ARBA" id="ARBA00004141"/>
    </source>
</evidence>
<dbReference type="PANTHER" id="PTHR32322">
    <property type="entry name" value="INNER MEMBRANE TRANSPORTER"/>
    <property type="match status" value="1"/>
</dbReference>
<feature type="transmembrane region" description="Helical" evidence="6">
    <location>
        <begin position="216"/>
        <end position="238"/>
    </location>
</feature>
<dbReference type="AlphaFoldDB" id="A0A1H1PMX6"/>
<organism evidence="8 9">
    <name type="scientific">Christiangramia echinicola</name>
    <dbReference type="NCBI Taxonomy" id="279359"/>
    <lineage>
        <taxon>Bacteria</taxon>
        <taxon>Pseudomonadati</taxon>
        <taxon>Bacteroidota</taxon>
        <taxon>Flavobacteriia</taxon>
        <taxon>Flavobacteriales</taxon>
        <taxon>Flavobacteriaceae</taxon>
        <taxon>Christiangramia</taxon>
    </lineage>
</organism>
<dbReference type="Pfam" id="PF00892">
    <property type="entry name" value="EamA"/>
    <property type="match status" value="2"/>
</dbReference>
<dbReference type="RefSeq" id="WP_089662570.1">
    <property type="nucleotide sequence ID" value="NZ_LT629745.1"/>
</dbReference>
<feature type="domain" description="EamA" evidence="7">
    <location>
        <begin position="157"/>
        <end position="289"/>
    </location>
</feature>
<name>A0A1H1PMX6_9FLAO</name>
<reference evidence="8 9" key="1">
    <citation type="submission" date="2016-10" db="EMBL/GenBank/DDBJ databases">
        <authorList>
            <person name="Varghese N."/>
            <person name="Submissions S."/>
        </authorList>
    </citation>
    <scope>NUCLEOTIDE SEQUENCE [LARGE SCALE GENOMIC DNA]</scope>
    <source>
        <strain evidence="8 9">Mar_2010_102</strain>
    </source>
</reference>
<keyword evidence="4 6" id="KW-1133">Transmembrane helix</keyword>
<feature type="transmembrane region" description="Helical" evidence="6">
    <location>
        <begin position="189"/>
        <end position="210"/>
    </location>
</feature>
<evidence type="ECO:0000256" key="3">
    <source>
        <dbReference type="ARBA" id="ARBA00022692"/>
    </source>
</evidence>
<keyword evidence="9" id="KW-1185">Reference proteome</keyword>
<evidence type="ECO:0000256" key="6">
    <source>
        <dbReference type="SAM" id="Phobius"/>
    </source>
</evidence>
<feature type="transmembrane region" description="Helical" evidence="6">
    <location>
        <begin position="9"/>
        <end position="28"/>
    </location>
</feature>
<dbReference type="Proteomes" id="UP000198858">
    <property type="component" value="Chromosome I"/>
</dbReference>
<comment type="subcellular location">
    <subcellularLocation>
        <location evidence="1">Membrane</location>
        <topology evidence="1">Multi-pass membrane protein</topology>
    </subcellularLocation>
</comment>
<sequence length="306" mass="33637">MDKSVLKGSILVALGACSYGMLTTFVKLAYEDGYTSHEVTFSQMALGLLGLFLINLFVRKKDNAETGTSRNRSKLKLIAAGTTLGLTSFFYYLAVKYIPVSIGIVMLMQSVWMGVVLEAIMKRKRPGTKKILAVIAILAGTLLATNVFKDSFEIDWRGIGWGVLAAMSYTGTIYCSNTVSLDMHSLKRSLWMMVGGFIVVSIITLPYLIVGFNTNIFLNWGLILALFGTILPPLLYTAGMPKIDVGLGAIISSIELPAAVLMAYFLLNEQVNIVQWLGIGLILLAVVQMNLKKSRHQKRSKEEIFS</sequence>